<accession>A0A914HW46</accession>
<protein>
    <submittedName>
        <fullName evidence="3">Uncharacterized protein</fullName>
    </submittedName>
</protein>
<feature type="region of interest" description="Disordered" evidence="1">
    <location>
        <begin position="78"/>
        <end position="108"/>
    </location>
</feature>
<proteinExistence type="predicted"/>
<evidence type="ECO:0000256" key="1">
    <source>
        <dbReference type="SAM" id="MobiDB-lite"/>
    </source>
</evidence>
<feature type="compositionally biased region" description="Basic and acidic residues" evidence="1">
    <location>
        <begin position="78"/>
        <end position="100"/>
    </location>
</feature>
<dbReference type="AlphaFoldDB" id="A0A914HW46"/>
<keyword evidence="2" id="KW-1185">Reference proteome</keyword>
<dbReference type="WBParaSite" id="Gr19_v10_g5024.t1">
    <property type="protein sequence ID" value="Gr19_v10_g5024.t1"/>
    <property type="gene ID" value="Gr19_v10_g5024"/>
</dbReference>
<evidence type="ECO:0000313" key="3">
    <source>
        <dbReference type="WBParaSite" id="Gr19_v10_g5024.t1"/>
    </source>
</evidence>
<sequence>MIIGECAPKQALPMRTLPFRPNEPVQLNSAGGSVADGARRRVRFQTELLRGLSVHGDLQGFCPINGLLSAYDNTLELRPTETRPHKRKEKEMGDKSEGNETTKPPPAKMAAIQRFSGRINAKKVVEELKKRKLDAEWTGDEEISIRDYSARIHILGSGSRTLITCSNPANRREIQAAIQASCLARFDVSASQQSLQTDSVSTGPITD</sequence>
<dbReference type="Proteomes" id="UP000887572">
    <property type="component" value="Unplaced"/>
</dbReference>
<organism evidence="2 3">
    <name type="scientific">Globodera rostochiensis</name>
    <name type="common">Golden nematode worm</name>
    <name type="synonym">Heterodera rostochiensis</name>
    <dbReference type="NCBI Taxonomy" id="31243"/>
    <lineage>
        <taxon>Eukaryota</taxon>
        <taxon>Metazoa</taxon>
        <taxon>Ecdysozoa</taxon>
        <taxon>Nematoda</taxon>
        <taxon>Chromadorea</taxon>
        <taxon>Rhabditida</taxon>
        <taxon>Tylenchina</taxon>
        <taxon>Tylenchomorpha</taxon>
        <taxon>Tylenchoidea</taxon>
        <taxon>Heteroderidae</taxon>
        <taxon>Heteroderinae</taxon>
        <taxon>Globodera</taxon>
    </lineage>
</organism>
<evidence type="ECO:0000313" key="2">
    <source>
        <dbReference type="Proteomes" id="UP000887572"/>
    </source>
</evidence>
<name>A0A914HW46_GLORO</name>
<reference evidence="3" key="1">
    <citation type="submission" date="2022-11" db="UniProtKB">
        <authorList>
            <consortium name="WormBaseParasite"/>
        </authorList>
    </citation>
    <scope>IDENTIFICATION</scope>
</reference>